<protein>
    <submittedName>
        <fullName evidence="2">Uncharacterized protein</fullName>
    </submittedName>
</protein>
<sequence>MEESLNAWVGPRGGRWRRRLHEDHRRSVWSEKPEAEKVMDGGSINTRREGNCRAEGMAVDGGSPTNEIDGKWKEAMGNNIGESGGEKSNDS</sequence>
<accession>A0A2I0HNP8</accession>
<name>A0A2I0HNP8_PUNGR</name>
<dbReference type="AlphaFoldDB" id="A0A2I0HNP8"/>
<gene>
    <name evidence="2" type="ORF">CRG98_046275</name>
</gene>
<evidence type="ECO:0000313" key="2">
    <source>
        <dbReference type="EMBL" id="PKI33332.1"/>
    </source>
</evidence>
<organism evidence="2 3">
    <name type="scientific">Punica granatum</name>
    <name type="common">Pomegranate</name>
    <dbReference type="NCBI Taxonomy" id="22663"/>
    <lineage>
        <taxon>Eukaryota</taxon>
        <taxon>Viridiplantae</taxon>
        <taxon>Streptophyta</taxon>
        <taxon>Embryophyta</taxon>
        <taxon>Tracheophyta</taxon>
        <taxon>Spermatophyta</taxon>
        <taxon>Magnoliopsida</taxon>
        <taxon>eudicotyledons</taxon>
        <taxon>Gunneridae</taxon>
        <taxon>Pentapetalae</taxon>
        <taxon>rosids</taxon>
        <taxon>malvids</taxon>
        <taxon>Myrtales</taxon>
        <taxon>Lythraceae</taxon>
        <taxon>Punica</taxon>
    </lineage>
</organism>
<dbReference type="EMBL" id="PGOL01006712">
    <property type="protein sequence ID" value="PKI33332.1"/>
    <property type="molecule type" value="Genomic_DNA"/>
</dbReference>
<evidence type="ECO:0000313" key="3">
    <source>
        <dbReference type="Proteomes" id="UP000233551"/>
    </source>
</evidence>
<reference evidence="2 3" key="1">
    <citation type="submission" date="2017-11" db="EMBL/GenBank/DDBJ databases">
        <title>De-novo sequencing of pomegranate (Punica granatum L.) genome.</title>
        <authorList>
            <person name="Akparov Z."/>
            <person name="Amiraslanov A."/>
            <person name="Hajiyeva S."/>
            <person name="Abbasov M."/>
            <person name="Kaur K."/>
            <person name="Hamwieh A."/>
            <person name="Solovyev V."/>
            <person name="Salamov A."/>
            <person name="Braich B."/>
            <person name="Kosarev P."/>
            <person name="Mahmoud A."/>
            <person name="Hajiyev E."/>
            <person name="Babayeva S."/>
            <person name="Izzatullayeva V."/>
            <person name="Mammadov A."/>
            <person name="Mammadov A."/>
            <person name="Sharifova S."/>
            <person name="Ojaghi J."/>
            <person name="Eynullazada K."/>
            <person name="Bayramov B."/>
            <person name="Abdulazimova A."/>
            <person name="Shahmuradov I."/>
        </authorList>
    </citation>
    <scope>NUCLEOTIDE SEQUENCE [LARGE SCALE GENOMIC DNA]</scope>
    <source>
        <strain evidence="3">cv. AG2017</strain>
        <tissue evidence="2">Leaf</tissue>
    </source>
</reference>
<keyword evidence="3" id="KW-1185">Reference proteome</keyword>
<dbReference type="Proteomes" id="UP000233551">
    <property type="component" value="Unassembled WGS sequence"/>
</dbReference>
<proteinExistence type="predicted"/>
<feature type="region of interest" description="Disordered" evidence="1">
    <location>
        <begin position="54"/>
        <end position="91"/>
    </location>
</feature>
<comment type="caution">
    <text evidence="2">The sequence shown here is derived from an EMBL/GenBank/DDBJ whole genome shotgun (WGS) entry which is preliminary data.</text>
</comment>
<evidence type="ECO:0000256" key="1">
    <source>
        <dbReference type="SAM" id="MobiDB-lite"/>
    </source>
</evidence>